<evidence type="ECO:0000256" key="3">
    <source>
        <dbReference type="ARBA" id="ARBA00004953"/>
    </source>
</evidence>
<keyword evidence="5" id="KW-0169">Cobalamin biosynthesis</keyword>
<dbReference type="RefSeq" id="WP_015409415.1">
    <property type="nucleotide sequence ID" value="NC_020388.1"/>
</dbReference>
<dbReference type="PANTHER" id="PTHR42885">
    <property type="entry name" value="HISTIDINOL-PHOSPHATE AMINOTRANSFERASE-RELATED"/>
    <property type="match status" value="1"/>
</dbReference>
<dbReference type="AlphaFoldDB" id="M1XKW3"/>
<evidence type="ECO:0000256" key="5">
    <source>
        <dbReference type="ARBA" id="ARBA00022573"/>
    </source>
</evidence>
<keyword evidence="13" id="KW-1185">Reference proteome</keyword>
<keyword evidence="6" id="KW-0663">Pyridoxal phosphate</keyword>
<dbReference type="OrthoDB" id="39225at2157"/>
<comment type="catalytic activity">
    <reaction evidence="9">
        <text>O-phospho-L-threonine + H(+) = (R)-1-aminopropan-2-yl phosphate + CO2</text>
        <dbReference type="Rhea" id="RHEA:11492"/>
        <dbReference type="ChEBI" id="CHEBI:15378"/>
        <dbReference type="ChEBI" id="CHEBI:16526"/>
        <dbReference type="ChEBI" id="CHEBI:58563"/>
        <dbReference type="ChEBI" id="CHEBI:58675"/>
        <dbReference type="EC" id="4.1.1.81"/>
    </reaction>
</comment>
<accession>M1XKW3</accession>
<comment type="pathway">
    <text evidence="3">Cofactor biosynthesis; adenosylcobalamin biosynthesis.</text>
</comment>
<protein>
    <recommendedName>
        <fullName evidence="4">threonine-phosphate decarboxylase</fullName>
        <ecNumber evidence="4">4.1.1.81</ecNumber>
    </recommendedName>
    <alternativeName>
        <fullName evidence="8">L-threonine-O-3-phosphate decarboxylase</fullName>
    </alternativeName>
</protein>
<dbReference type="GeneID" id="14652414"/>
<dbReference type="Gene3D" id="3.40.640.10">
    <property type="entry name" value="Type I PLP-dependent aspartate aminotransferase-like (Major domain)"/>
    <property type="match status" value="1"/>
</dbReference>
<dbReference type="CDD" id="cd00609">
    <property type="entry name" value="AAT_like"/>
    <property type="match status" value="1"/>
</dbReference>
<keyword evidence="7 12" id="KW-0456">Lyase</keyword>
<dbReference type="KEGG" id="nmo:Nmlp_2451"/>
<organism evidence="12 13">
    <name type="scientific">Natronomonas moolapensis (strain DSM 18674 / CECT 7526 / JCM 14361 / 8.8.11)</name>
    <dbReference type="NCBI Taxonomy" id="268739"/>
    <lineage>
        <taxon>Archaea</taxon>
        <taxon>Methanobacteriati</taxon>
        <taxon>Methanobacteriota</taxon>
        <taxon>Stenosarchaea group</taxon>
        <taxon>Halobacteria</taxon>
        <taxon>Halobacteriales</taxon>
        <taxon>Natronomonadaceae</taxon>
        <taxon>Natronomonas</taxon>
    </lineage>
</organism>
<sequence>MDPDSVDDVGRVPHGSSDDPDVLDLSANINPRVPDGTRSIYREAFADARSYPDDSYPEFRAAAADYVGCDPESVVPTPGGLAAIRLAIGVTVSPGDRVLVPAPSFGEYVREVELAGGEAVVVPHREVVDRDPAGCAMAIACTPNNPTGELYPDADLRSFADRCADSGTTLLADEAFLGFTDRASLAGHPAAVVARSLTKLFGLPGLRAGFAVADGGVGERLRTARPAWSVGGPAAAVGAHAMRDSAFVEATRRRVAEERRYLHDGLAARGFDVSPSAAPFVLCDVGESPAELLSACRQRGVVLRDATTFRGLDRHVRIAVRDRAATEALFSVLDEVW</sequence>
<dbReference type="NCBIfam" id="TIGR01140">
    <property type="entry name" value="L_thr_O3P_dcar"/>
    <property type="match status" value="1"/>
</dbReference>
<feature type="domain" description="Aminotransferase class I/classII large" evidence="11">
    <location>
        <begin position="21"/>
        <end position="327"/>
    </location>
</feature>
<dbReference type="InterPro" id="IPR015424">
    <property type="entry name" value="PyrdxlP-dep_Trfase"/>
</dbReference>
<proteinExistence type="predicted"/>
<evidence type="ECO:0000259" key="11">
    <source>
        <dbReference type="Pfam" id="PF00155"/>
    </source>
</evidence>
<dbReference type="GO" id="GO:0030170">
    <property type="term" value="F:pyridoxal phosphate binding"/>
    <property type="evidence" value="ECO:0007669"/>
    <property type="project" value="InterPro"/>
</dbReference>
<dbReference type="GO" id="GO:0048472">
    <property type="term" value="F:threonine-phosphate decarboxylase activity"/>
    <property type="evidence" value="ECO:0007669"/>
    <property type="project" value="UniProtKB-EC"/>
</dbReference>
<dbReference type="PROSITE" id="PS00105">
    <property type="entry name" value="AA_TRANSFER_CLASS_1"/>
    <property type="match status" value="1"/>
</dbReference>
<evidence type="ECO:0000313" key="13">
    <source>
        <dbReference type="Proteomes" id="UP000011867"/>
    </source>
</evidence>
<dbReference type="EMBL" id="HF582854">
    <property type="protein sequence ID" value="CCQ36618.1"/>
    <property type="molecule type" value="Genomic_DNA"/>
</dbReference>
<dbReference type="Proteomes" id="UP000011867">
    <property type="component" value="Chromosome"/>
</dbReference>
<dbReference type="InterPro" id="IPR005860">
    <property type="entry name" value="CobD"/>
</dbReference>
<dbReference type="InterPro" id="IPR004839">
    <property type="entry name" value="Aminotransferase_I/II_large"/>
</dbReference>
<evidence type="ECO:0000313" key="12">
    <source>
        <dbReference type="EMBL" id="CCQ36618.1"/>
    </source>
</evidence>
<dbReference type="GO" id="GO:0009236">
    <property type="term" value="P:cobalamin biosynthetic process"/>
    <property type="evidence" value="ECO:0007669"/>
    <property type="project" value="UniProtKB-UniPathway"/>
</dbReference>
<evidence type="ECO:0000256" key="4">
    <source>
        <dbReference type="ARBA" id="ARBA00012285"/>
    </source>
</evidence>
<dbReference type="PANTHER" id="PTHR42885:SF1">
    <property type="entry name" value="THREONINE-PHOSPHATE DECARBOXYLASE"/>
    <property type="match status" value="1"/>
</dbReference>
<comment type="function">
    <text evidence="2">Decarboxylates L-threonine-O-3-phosphate to yield (R)-1-amino-2-propanol O-2-phosphate, the precursor for the linkage between the nucleotide loop and the corrin ring in cobalamin.</text>
</comment>
<dbReference type="HOGENOM" id="CLU_017584_3_2_2"/>
<evidence type="ECO:0000256" key="1">
    <source>
        <dbReference type="ARBA" id="ARBA00001933"/>
    </source>
</evidence>
<dbReference type="Gene3D" id="3.90.1150.10">
    <property type="entry name" value="Aspartate Aminotransferase, domain 1"/>
    <property type="match status" value="1"/>
</dbReference>
<evidence type="ECO:0000256" key="6">
    <source>
        <dbReference type="ARBA" id="ARBA00022898"/>
    </source>
</evidence>
<evidence type="ECO:0000256" key="2">
    <source>
        <dbReference type="ARBA" id="ARBA00003444"/>
    </source>
</evidence>
<evidence type="ECO:0000256" key="7">
    <source>
        <dbReference type="ARBA" id="ARBA00023239"/>
    </source>
</evidence>
<dbReference type="STRING" id="268739.Nmlp_2451"/>
<gene>
    <name evidence="12" type="primary">cobD</name>
    <name evidence="12" type="ordered locus">Nmlp_2451</name>
</gene>
<comment type="cofactor">
    <cofactor evidence="1">
        <name>pyridoxal 5'-phosphate</name>
        <dbReference type="ChEBI" id="CHEBI:597326"/>
    </cofactor>
</comment>
<reference evidence="12 13" key="1">
    <citation type="journal article" date="2013" name="Genome Announc.">
        <title>Genome of the haloarchaeon Natronomonas moolapensis, a neutrophilic member of a previously haloalkaliphilic genus.</title>
        <authorList>
            <person name="Dyall-Smith M.L."/>
            <person name="Pfeiffer F."/>
            <person name="Oberwinkler T."/>
            <person name="Klee K."/>
            <person name="Rampp M."/>
            <person name="Palm P."/>
            <person name="Gross K."/>
            <person name="Schuster S.C."/>
            <person name="Oesterhelt D."/>
        </authorList>
    </citation>
    <scope>NUCLEOTIDE SEQUENCE [LARGE SCALE GENOMIC DNA]</scope>
    <source>
        <strain evidence="13">DSM 18674 / JCM 14361 / 8.8.11</strain>
    </source>
</reference>
<dbReference type="EC" id="4.1.1.81" evidence="4"/>
<dbReference type="InterPro" id="IPR015422">
    <property type="entry name" value="PyrdxlP-dep_Trfase_small"/>
</dbReference>
<feature type="region of interest" description="Disordered" evidence="10">
    <location>
        <begin position="1"/>
        <end position="29"/>
    </location>
</feature>
<evidence type="ECO:0000256" key="8">
    <source>
        <dbReference type="ARBA" id="ARBA00029996"/>
    </source>
</evidence>
<evidence type="ECO:0000256" key="9">
    <source>
        <dbReference type="ARBA" id="ARBA00048531"/>
    </source>
</evidence>
<dbReference type="UniPathway" id="UPA00148"/>
<evidence type="ECO:0000256" key="10">
    <source>
        <dbReference type="SAM" id="MobiDB-lite"/>
    </source>
</evidence>
<dbReference type="InterPro" id="IPR015421">
    <property type="entry name" value="PyrdxlP-dep_Trfase_major"/>
</dbReference>
<dbReference type="SUPFAM" id="SSF53383">
    <property type="entry name" value="PLP-dependent transferases"/>
    <property type="match status" value="1"/>
</dbReference>
<dbReference type="InterPro" id="IPR004838">
    <property type="entry name" value="NHTrfase_class1_PyrdxlP-BS"/>
</dbReference>
<name>M1XKW3_NATM8</name>
<dbReference type="eggNOG" id="arCOG04273">
    <property type="taxonomic scope" value="Archaea"/>
</dbReference>
<dbReference type="Pfam" id="PF00155">
    <property type="entry name" value="Aminotran_1_2"/>
    <property type="match status" value="1"/>
</dbReference>